<dbReference type="GO" id="GO:0055085">
    <property type="term" value="P:transmembrane transport"/>
    <property type="evidence" value="ECO:0007669"/>
    <property type="project" value="InterPro"/>
</dbReference>
<comment type="subcellular location">
    <subcellularLocation>
        <location evidence="1 10">Cell inner membrane</location>
        <topology evidence="1 10">Single-pass membrane protein</topology>
        <orientation evidence="1 10">Periplasmic side</orientation>
    </subcellularLocation>
</comment>
<keyword evidence="6" id="KW-0812">Transmembrane</keyword>
<proteinExistence type="inferred from homology"/>
<evidence type="ECO:0000256" key="5">
    <source>
        <dbReference type="ARBA" id="ARBA00022519"/>
    </source>
</evidence>
<evidence type="ECO:0000256" key="8">
    <source>
        <dbReference type="ARBA" id="ARBA00022989"/>
    </source>
</evidence>
<dbReference type="InterPro" id="IPR037682">
    <property type="entry name" value="TonB_C"/>
</dbReference>
<dbReference type="GO" id="GO:0005886">
    <property type="term" value="C:plasma membrane"/>
    <property type="evidence" value="ECO:0007669"/>
    <property type="project" value="UniProtKB-SubCell"/>
</dbReference>
<dbReference type="RefSeq" id="WP_346053233.1">
    <property type="nucleotide sequence ID" value="NZ_JAYGII010000052.1"/>
</dbReference>
<evidence type="ECO:0000256" key="10">
    <source>
        <dbReference type="RuleBase" id="RU362123"/>
    </source>
</evidence>
<dbReference type="GO" id="GO:0015891">
    <property type="term" value="P:siderophore transport"/>
    <property type="evidence" value="ECO:0007669"/>
    <property type="project" value="InterPro"/>
</dbReference>
<evidence type="ECO:0000256" key="2">
    <source>
        <dbReference type="ARBA" id="ARBA00006555"/>
    </source>
</evidence>
<reference evidence="12 13" key="1">
    <citation type="submission" date="2023-12" db="EMBL/GenBank/DDBJ databases">
        <title>Whole-genome sequencing of halo(alkali)philic microorganisms from hypersaline lakes.</title>
        <authorList>
            <person name="Sorokin D.Y."/>
            <person name="Merkel A.Y."/>
            <person name="Messina E."/>
            <person name="Yakimov M."/>
        </authorList>
    </citation>
    <scope>NUCLEOTIDE SEQUENCE [LARGE SCALE GENOMIC DNA]</scope>
    <source>
        <strain evidence="12 13">AB-CW1</strain>
    </source>
</reference>
<evidence type="ECO:0000256" key="1">
    <source>
        <dbReference type="ARBA" id="ARBA00004383"/>
    </source>
</evidence>
<comment type="function">
    <text evidence="10">Interacts with outer membrane receptor proteins that carry out high-affinity binding and energy dependent uptake into the periplasmic space of specific substrates. It could act to transduce energy from the cytoplasmic membrane to specific energy-requiring processes in the outer membrane, resulting in the release into the periplasm of ligands bound by these outer membrane proteins.</text>
</comment>
<keyword evidence="7 10" id="KW-0653">Protein transport</keyword>
<accession>A0AAP6MNI1</accession>
<keyword evidence="10" id="KW-0735">Signal-anchor</keyword>
<dbReference type="GO" id="GO:0031992">
    <property type="term" value="F:energy transducer activity"/>
    <property type="evidence" value="ECO:0007669"/>
    <property type="project" value="InterPro"/>
</dbReference>
<dbReference type="PRINTS" id="PR01374">
    <property type="entry name" value="TONBPROTEIN"/>
</dbReference>
<feature type="domain" description="TonB C-terminal" evidence="11">
    <location>
        <begin position="111"/>
        <end position="203"/>
    </location>
</feature>
<dbReference type="AlphaFoldDB" id="A0AAP6MNI1"/>
<evidence type="ECO:0000313" key="12">
    <source>
        <dbReference type="EMBL" id="MEA5446741.1"/>
    </source>
</evidence>
<dbReference type="Proteomes" id="UP001302316">
    <property type="component" value="Unassembled WGS sequence"/>
</dbReference>
<comment type="caution">
    <text evidence="12">The sequence shown here is derived from an EMBL/GenBank/DDBJ whole genome shotgun (WGS) entry which is preliminary data.</text>
</comment>
<dbReference type="GO" id="GO:0030288">
    <property type="term" value="C:outer membrane-bounded periplasmic space"/>
    <property type="evidence" value="ECO:0007669"/>
    <property type="project" value="InterPro"/>
</dbReference>
<keyword evidence="8" id="KW-1133">Transmembrane helix</keyword>
<name>A0AAP6MNI1_9GAMM</name>
<evidence type="ECO:0000313" key="13">
    <source>
        <dbReference type="Proteomes" id="UP001302316"/>
    </source>
</evidence>
<dbReference type="PANTHER" id="PTHR33446:SF14">
    <property type="entry name" value="PROTEIN TONB"/>
    <property type="match status" value="1"/>
</dbReference>
<comment type="similarity">
    <text evidence="2 10">Belongs to the TonB family.</text>
</comment>
<keyword evidence="4 10" id="KW-1003">Cell membrane</keyword>
<keyword evidence="9" id="KW-0472">Membrane</keyword>
<dbReference type="InterPro" id="IPR051045">
    <property type="entry name" value="TonB-dependent_transducer"/>
</dbReference>
<dbReference type="NCBIfam" id="TIGR01352">
    <property type="entry name" value="tonB_Cterm"/>
    <property type="match status" value="1"/>
</dbReference>
<evidence type="ECO:0000256" key="3">
    <source>
        <dbReference type="ARBA" id="ARBA00022448"/>
    </source>
</evidence>
<organism evidence="12 13">
    <name type="scientific">Natronospira elongata</name>
    <dbReference type="NCBI Taxonomy" id="3110268"/>
    <lineage>
        <taxon>Bacteria</taxon>
        <taxon>Pseudomonadati</taxon>
        <taxon>Pseudomonadota</taxon>
        <taxon>Gammaproteobacteria</taxon>
        <taxon>Natronospirales</taxon>
        <taxon>Natronospiraceae</taxon>
        <taxon>Natronospira</taxon>
    </lineage>
</organism>
<keyword evidence="5 10" id="KW-0997">Cell inner membrane</keyword>
<dbReference type="PANTHER" id="PTHR33446">
    <property type="entry name" value="PROTEIN TONB-RELATED"/>
    <property type="match status" value="1"/>
</dbReference>
<dbReference type="EMBL" id="JAYGII010000052">
    <property type="protein sequence ID" value="MEA5446741.1"/>
    <property type="molecule type" value="Genomic_DNA"/>
</dbReference>
<gene>
    <name evidence="12" type="ORF">VCB98_13015</name>
</gene>
<dbReference type="SUPFAM" id="SSF74653">
    <property type="entry name" value="TolA/TonB C-terminal domain"/>
    <property type="match status" value="1"/>
</dbReference>
<keyword evidence="3 10" id="KW-0813">Transport</keyword>
<dbReference type="Gene3D" id="3.30.1150.10">
    <property type="match status" value="1"/>
</dbReference>
<evidence type="ECO:0000256" key="4">
    <source>
        <dbReference type="ARBA" id="ARBA00022475"/>
    </source>
</evidence>
<dbReference type="GO" id="GO:0015031">
    <property type="term" value="P:protein transport"/>
    <property type="evidence" value="ECO:0007669"/>
    <property type="project" value="UniProtKB-UniRule"/>
</dbReference>
<evidence type="ECO:0000259" key="11">
    <source>
        <dbReference type="PROSITE" id="PS52015"/>
    </source>
</evidence>
<dbReference type="PROSITE" id="PS52015">
    <property type="entry name" value="TONB_CTD"/>
    <property type="match status" value="1"/>
</dbReference>
<keyword evidence="13" id="KW-1185">Reference proteome</keyword>
<dbReference type="InterPro" id="IPR006260">
    <property type="entry name" value="TonB/TolA_C"/>
</dbReference>
<evidence type="ECO:0000256" key="6">
    <source>
        <dbReference type="ARBA" id="ARBA00022692"/>
    </source>
</evidence>
<protein>
    <recommendedName>
        <fullName evidence="10">Protein TonB</fullName>
    </recommendedName>
</protein>
<evidence type="ECO:0000256" key="7">
    <source>
        <dbReference type="ARBA" id="ARBA00022927"/>
    </source>
</evidence>
<evidence type="ECO:0000256" key="9">
    <source>
        <dbReference type="ARBA" id="ARBA00023136"/>
    </source>
</evidence>
<dbReference type="Pfam" id="PF03544">
    <property type="entry name" value="TonB_C"/>
    <property type="match status" value="1"/>
</dbReference>
<dbReference type="InterPro" id="IPR003538">
    <property type="entry name" value="TonB"/>
</dbReference>
<sequence length="203" mass="22827">MRYLVAAMSAALVTGLIFLLMQTLVDVDGETVNKPESGPAIDVVRVDREERVETIDRTLPEPPEQPQVPETIDVSHATESPVDKVEFPELPDTLISEGIPIPGGPLSREGQGEQNLSPVVRIEPQWPRRAVLDGIEGWVKIQFTVGPDGSVEQPRVIESHPPRLFDQQAMRAIQRWRFRPRMVDGRPVEQTATQVIEFRLEDR</sequence>